<evidence type="ECO:0000259" key="3">
    <source>
        <dbReference type="Pfam" id="PF07859"/>
    </source>
</evidence>
<evidence type="ECO:0000256" key="1">
    <source>
        <dbReference type="ARBA" id="ARBA00010515"/>
    </source>
</evidence>
<organism evidence="4 5">
    <name type="scientific">Mycolicibacterium cyprinidarum</name>
    <dbReference type="NCBI Taxonomy" id="2860311"/>
    <lineage>
        <taxon>Bacteria</taxon>
        <taxon>Bacillati</taxon>
        <taxon>Actinomycetota</taxon>
        <taxon>Actinomycetes</taxon>
        <taxon>Mycobacteriales</taxon>
        <taxon>Mycobacteriaceae</taxon>
        <taxon>Mycolicibacterium</taxon>
    </lineage>
</organism>
<sequence length="284" mass="30217">MFGDRLATVGRHINNLARLQRLRPVRGVRTRCTAVDGVLVETISPPQTVAGGDAAIFYLHGGGFFCGSLDTHRHVAAGLARRTGLPVVHVEYRQHPNATIDQTLDDCLRAYRWLLEQGFAAERTVLAGDSAGGFLAFATVLAAQKAGLGTPAGVVGLSPLLDLDGTQRAAHVNASRDPMGVGVGLSALIDCVGSAARDRDAISPVNGDLRHFPSTLIVAAESEALLSDAERMCEALRDNGRECTLKVWPGQLHGFPAMLPFLPESRAAIDVIVDFIGDRVPKVE</sequence>
<proteinExistence type="inferred from homology"/>
<dbReference type="InterPro" id="IPR029058">
    <property type="entry name" value="AB_hydrolase_fold"/>
</dbReference>
<protein>
    <submittedName>
        <fullName evidence="4">Esterase</fullName>
    </submittedName>
</protein>
<dbReference type="PANTHER" id="PTHR48081">
    <property type="entry name" value="AB HYDROLASE SUPERFAMILY PROTEIN C4A8.06C"/>
    <property type="match status" value="1"/>
</dbReference>
<comment type="similarity">
    <text evidence="1">Belongs to the 'GDXG' lipolytic enzyme family.</text>
</comment>
<dbReference type="Pfam" id="PF07859">
    <property type="entry name" value="Abhydrolase_3"/>
    <property type="match status" value="1"/>
</dbReference>
<dbReference type="PANTHER" id="PTHR48081:SF30">
    <property type="entry name" value="ACETYL-HYDROLASE LIPR-RELATED"/>
    <property type="match status" value="1"/>
</dbReference>
<dbReference type="Gene3D" id="3.40.50.1820">
    <property type="entry name" value="alpha/beta hydrolase"/>
    <property type="match status" value="1"/>
</dbReference>
<evidence type="ECO:0000313" key="4">
    <source>
        <dbReference type="EMBL" id="GJF14421.1"/>
    </source>
</evidence>
<dbReference type="SUPFAM" id="SSF53474">
    <property type="entry name" value="alpha/beta-Hydrolases"/>
    <property type="match status" value="1"/>
</dbReference>
<accession>A0ABQ4V913</accession>
<dbReference type="Proteomes" id="UP001060504">
    <property type="component" value="Unassembled WGS sequence"/>
</dbReference>
<feature type="domain" description="Alpha/beta hydrolase fold-3" evidence="3">
    <location>
        <begin position="56"/>
        <end position="256"/>
    </location>
</feature>
<reference evidence="4 5" key="1">
    <citation type="submission" date="2021-08" db="EMBL/GenBank/DDBJ databases">
        <title>Draft genome sequence of Mycolicibacterium sp. NGTWS1702 strain.</title>
        <authorList>
            <person name="Matsumoto M."/>
            <person name="Tang B.C.C."/>
            <person name="Machida Y."/>
            <person name="Matoyama H."/>
            <person name="Kishihara T."/>
            <person name="Sato S."/>
            <person name="Kondo I."/>
            <person name="Sano M."/>
            <person name="Kato G."/>
        </authorList>
    </citation>
    <scope>NUCLEOTIDE SEQUENCE [LARGE SCALE GENOMIC DNA]</scope>
    <source>
        <strain evidence="4 5">NGTWSNA01</strain>
    </source>
</reference>
<name>A0ABQ4V913_9MYCO</name>
<comment type="caution">
    <text evidence="4">The sequence shown here is derived from an EMBL/GenBank/DDBJ whole genome shotgun (WGS) entry which is preliminary data.</text>
</comment>
<dbReference type="InterPro" id="IPR050300">
    <property type="entry name" value="GDXG_lipolytic_enzyme"/>
</dbReference>
<keyword evidence="2" id="KW-0378">Hydrolase</keyword>
<evidence type="ECO:0000313" key="5">
    <source>
        <dbReference type="Proteomes" id="UP001060504"/>
    </source>
</evidence>
<dbReference type="InterPro" id="IPR002168">
    <property type="entry name" value="Lipase_GDXG_HIS_AS"/>
</dbReference>
<dbReference type="InterPro" id="IPR013094">
    <property type="entry name" value="AB_hydrolase_3"/>
</dbReference>
<gene>
    <name evidence="4" type="ORF">NGTWS1702_16270</name>
</gene>
<evidence type="ECO:0000256" key="2">
    <source>
        <dbReference type="ARBA" id="ARBA00022801"/>
    </source>
</evidence>
<dbReference type="PROSITE" id="PS01173">
    <property type="entry name" value="LIPASE_GDXG_HIS"/>
    <property type="match status" value="1"/>
</dbReference>
<dbReference type="EMBL" id="BPRH01001711">
    <property type="protein sequence ID" value="GJF14421.1"/>
    <property type="molecule type" value="Genomic_DNA"/>
</dbReference>
<keyword evidence="5" id="KW-1185">Reference proteome</keyword>